<organism evidence="2 3">
    <name type="scientific">Geotrichum candidum</name>
    <name type="common">Oospora lactis</name>
    <name type="synonym">Dipodascus geotrichum</name>
    <dbReference type="NCBI Taxonomy" id="1173061"/>
    <lineage>
        <taxon>Eukaryota</taxon>
        <taxon>Fungi</taxon>
        <taxon>Dikarya</taxon>
        <taxon>Ascomycota</taxon>
        <taxon>Saccharomycotina</taxon>
        <taxon>Dipodascomycetes</taxon>
        <taxon>Dipodascales</taxon>
        <taxon>Dipodascaceae</taxon>
        <taxon>Geotrichum</taxon>
    </lineage>
</organism>
<feature type="compositionally biased region" description="Acidic residues" evidence="1">
    <location>
        <begin position="76"/>
        <end position="90"/>
    </location>
</feature>
<dbReference type="PANTHER" id="PTHR36812:SF9">
    <property type="entry name" value="MYB-LIKE PROTEIN X ISOFORM X1"/>
    <property type="match status" value="1"/>
</dbReference>
<dbReference type="EMBL" id="QQZK01000009">
    <property type="protein sequence ID" value="KAF5104380.1"/>
    <property type="molecule type" value="Genomic_DNA"/>
</dbReference>
<sequence length="983" mass="112434">MSDGSIYEEPSDLWVGGSGDESDEVMVPPTPPRGETARLPSSYSDPELSQIISTDEGEEPDDDDIANDSQQASDFSDLDQQQDLEDDDESIESKEEEIQSEKSEDEVEEENINNEALEDSENDLNDFEDDADVEIDAEEDLEEVDEDSVDLHLLKGSPDENHDTDQEDEQRSENEKNQEYELNKIGVVEFEQEEEEQLIDREDDEEAGEIEAESLEQANDNSREQSASADGHISEKEEEITIISSDANGEDAGLEPQYEDSGSEYVDEDENNDEQNLELPNEPFEPFEPSEPSEPSDNNEDGFDDEEHKAFHHASTPSSRYAFKRPGKEAQRVVDSLDIPHADDLSTHLYSTHLLHRINSRRPHAIWATWPTRYAVHTPTIDMPTHPRPIDLARQDLEHKLNAQLRGSSNTSKHNGAGGDDDEGFVRRLPNFDPSVASVTGNLTANDKWVRYPLAEYKSSSVLGSVLGHSGGTKYTSTTGLPEEMPYNTVSQGIPPFDYVRYRRVAEPMSEEDKLAFEHARKLVMFEISSTFERIVRQRIEEENKQQAQLYDELGVPPQKRRRLVINPDLDFKMPQQALARVMETVDRILMNTITIQRQPNFYKAEDWISVVQHDAAVGSVFARCKKLFMDDVDDPREPESEDEEKEKGKKRSRKRKIKTEDGEEEDQKRYPIKEQKVLSARLNFETLNRLNNLSLAVPPDSFSRPEISSFEPDMHAVNGLVYSNLNLMQASINPVYTYGLPSMTKLKPHKTLAEYQPDDMAFYNPVENAAEWRATPHARRLELAYRNIERYAQPLDGYSAGGPGPMYDQSWILEEYAPEVESRRPFDMHVHYTQIAADRRRMRSAVLRHARALRRVRRGGRRSFLKQAGLSTLYRKWKRKSIKRRRRQLRALRKQWMRECAAAEAEGRTPPPPEFEYENNDGNHDDGVDTKLGADIQAESSDDEIPQLVQALNAEVFQQMAVSARTPVMAPRNYLRRRLGLW</sequence>
<feature type="compositionally biased region" description="Polar residues" evidence="1">
    <location>
        <begin position="405"/>
        <end position="414"/>
    </location>
</feature>
<reference evidence="2" key="1">
    <citation type="journal article" date="2020" name="Front. Microbiol.">
        <title>Phenotypic and Genetic Characterization of the Cheese Ripening Yeast Geotrichum candidum.</title>
        <authorList>
            <person name="Perkins V."/>
            <person name="Vignola S."/>
            <person name="Lessard M.H."/>
            <person name="Plante P.L."/>
            <person name="Corbeil J."/>
            <person name="Dugat-Bony E."/>
            <person name="Frenette M."/>
            <person name="Labrie S."/>
        </authorList>
    </citation>
    <scope>NUCLEOTIDE SEQUENCE</scope>
    <source>
        <strain evidence="2">LMA-70</strain>
    </source>
</reference>
<evidence type="ECO:0000313" key="3">
    <source>
        <dbReference type="Proteomes" id="UP000750522"/>
    </source>
</evidence>
<feature type="compositionally biased region" description="Basic and acidic residues" evidence="1">
    <location>
        <begin position="149"/>
        <end position="182"/>
    </location>
</feature>
<dbReference type="AlphaFoldDB" id="A0A9P5GAL5"/>
<dbReference type="PANTHER" id="PTHR36812">
    <property type="entry name" value="NEUROFILAMENT TRIPLET M PROTEIN-LIKE PROTEIN"/>
    <property type="match status" value="1"/>
</dbReference>
<evidence type="ECO:0000313" key="2">
    <source>
        <dbReference type="EMBL" id="KAF5104380.1"/>
    </source>
</evidence>
<comment type="caution">
    <text evidence="2">The sequence shown here is derived from an EMBL/GenBank/DDBJ whole genome shotgun (WGS) entry which is preliminary data.</text>
</comment>
<feature type="compositionally biased region" description="Acidic residues" evidence="1">
    <location>
        <begin position="103"/>
        <end position="148"/>
    </location>
</feature>
<feature type="compositionally biased region" description="Acidic residues" evidence="1">
    <location>
        <begin position="632"/>
        <end position="645"/>
    </location>
</feature>
<feature type="compositionally biased region" description="Basic residues" evidence="1">
    <location>
        <begin position="649"/>
        <end position="658"/>
    </location>
</feature>
<gene>
    <name evidence="2" type="ORF">DV451_000759</name>
</gene>
<accession>A0A9P5GAL5</accession>
<proteinExistence type="predicted"/>
<feature type="compositionally biased region" description="Polar residues" evidence="1">
    <location>
        <begin position="217"/>
        <end position="228"/>
    </location>
</feature>
<name>A0A9P5GAL5_GEOCN</name>
<evidence type="ECO:0000256" key="1">
    <source>
        <dbReference type="SAM" id="MobiDB-lite"/>
    </source>
</evidence>
<feature type="region of interest" description="Disordered" evidence="1">
    <location>
        <begin position="405"/>
        <end position="424"/>
    </location>
</feature>
<feature type="compositionally biased region" description="Acidic residues" evidence="1">
    <location>
        <begin position="55"/>
        <end position="66"/>
    </location>
</feature>
<dbReference type="Proteomes" id="UP000750522">
    <property type="component" value="Unassembled WGS sequence"/>
</dbReference>
<feature type="region of interest" description="Disordered" evidence="1">
    <location>
        <begin position="903"/>
        <end position="931"/>
    </location>
</feature>
<feature type="region of interest" description="Disordered" evidence="1">
    <location>
        <begin position="1"/>
        <end position="305"/>
    </location>
</feature>
<feature type="compositionally biased region" description="Acidic residues" evidence="1">
    <location>
        <begin position="190"/>
        <end position="214"/>
    </location>
</feature>
<feature type="compositionally biased region" description="Acidic residues" evidence="1">
    <location>
        <begin position="248"/>
        <end position="276"/>
    </location>
</feature>
<reference evidence="2" key="2">
    <citation type="submission" date="2020-01" db="EMBL/GenBank/DDBJ databases">
        <authorList>
            <person name="Perkins V."/>
            <person name="Lessard M.-H."/>
            <person name="Dugat-Bony E."/>
            <person name="Frenette M."/>
            <person name="Labrie S."/>
        </authorList>
    </citation>
    <scope>NUCLEOTIDE SEQUENCE</scope>
    <source>
        <strain evidence="2">LMA-70</strain>
    </source>
</reference>
<feature type="region of interest" description="Disordered" evidence="1">
    <location>
        <begin position="632"/>
        <end position="670"/>
    </location>
</feature>
<protein>
    <submittedName>
        <fullName evidence="2">Uncharacterized protein</fullName>
    </submittedName>
</protein>
<feature type="compositionally biased region" description="Basic and acidic residues" evidence="1">
    <location>
        <begin position="91"/>
        <end position="102"/>
    </location>
</feature>